<proteinExistence type="inferred from homology"/>
<dbReference type="Pfam" id="PF02464">
    <property type="entry name" value="CinA"/>
    <property type="match status" value="1"/>
</dbReference>
<reference evidence="3" key="1">
    <citation type="submission" date="2020-07" db="EMBL/GenBank/DDBJ databases">
        <title>Huge and variable diversity of episymbiotic CPR bacteria and DPANN archaea in groundwater ecosystems.</title>
        <authorList>
            <person name="He C.Y."/>
            <person name="Keren R."/>
            <person name="Whittaker M."/>
            <person name="Farag I.F."/>
            <person name="Doudna J."/>
            <person name="Cate J.H.D."/>
            <person name="Banfield J.F."/>
        </authorList>
    </citation>
    <scope>NUCLEOTIDE SEQUENCE</scope>
    <source>
        <strain evidence="3">NC_groundwater_672_Ag_B-0.1um_62_36</strain>
    </source>
</reference>
<dbReference type="InterPro" id="IPR008136">
    <property type="entry name" value="CinA_C"/>
</dbReference>
<dbReference type="Pfam" id="PF00994">
    <property type="entry name" value="MoCF_biosynth"/>
    <property type="match status" value="1"/>
</dbReference>
<dbReference type="SUPFAM" id="SSF53218">
    <property type="entry name" value="Molybdenum cofactor biosynthesis proteins"/>
    <property type="match status" value="1"/>
</dbReference>
<dbReference type="CDD" id="cd00885">
    <property type="entry name" value="cinA"/>
    <property type="match status" value="1"/>
</dbReference>
<dbReference type="InterPro" id="IPR041424">
    <property type="entry name" value="CinA_KH"/>
</dbReference>
<dbReference type="InterPro" id="IPR001453">
    <property type="entry name" value="MoaB/Mog_dom"/>
</dbReference>
<dbReference type="PANTHER" id="PTHR13939">
    <property type="entry name" value="NICOTINAMIDE-NUCLEOTIDE AMIDOHYDROLASE PNCC"/>
    <property type="match status" value="1"/>
</dbReference>
<comment type="caution">
    <text evidence="3">The sequence shown here is derived from an EMBL/GenBank/DDBJ whole genome shotgun (WGS) entry which is preliminary data.</text>
</comment>
<gene>
    <name evidence="3" type="ORF">HYY20_00035</name>
</gene>
<dbReference type="SUPFAM" id="SSF142433">
    <property type="entry name" value="CinA-like"/>
    <property type="match status" value="1"/>
</dbReference>
<evidence type="ECO:0000256" key="1">
    <source>
        <dbReference type="HAMAP-Rule" id="MF_00226"/>
    </source>
</evidence>
<organism evidence="3 4">
    <name type="scientific">Tectimicrobiota bacterium</name>
    <dbReference type="NCBI Taxonomy" id="2528274"/>
    <lineage>
        <taxon>Bacteria</taxon>
        <taxon>Pseudomonadati</taxon>
        <taxon>Nitrospinota/Tectimicrobiota group</taxon>
        <taxon>Candidatus Tectimicrobiota</taxon>
    </lineage>
</organism>
<dbReference type="Proteomes" id="UP000769766">
    <property type="component" value="Unassembled WGS sequence"/>
</dbReference>
<sequence length="425" mass="46351">MQIEIICTGDEVLTGKIVNTNFAYMAQKLEDFGLPVRWGVTVGDDREDLLQAFQTAGQRADAVIVNGGLGPTVDDLSQEVAAQAAGVGLVLHPEWLVHVEEFFARRGLRMPPNNQKQAMLPEGAELIDNPIGTACGFALDIGQARFYFTPGVPRELYRMLENEILPRLLDRSGRQTAILLKRFHSFGLGESHVDQLLQGVEALVPDGSLKLGFRAHYPQLETKLTLRGTDLAGLRAKLAPVEQEVRRRIGNFIGAEDDETLEGVVLARLKERQGSLAVVETLTGGQIAGRIAPLLGAEAVFRRGTVARNLPEIYAALEIEGQPPTGPLTLEVAEAMADAARRQAAATHGLAVLVEEEEEGGATLGGTILLAVATEQEVASRRSRLTGRRDWVCLGAMEMGLDSLRRYLQGLPLRERIDFEKTERP</sequence>
<comment type="similarity">
    <text evidence="1">Belongs to the CinA family.</text>
</comment>
<dbReference type="InterPro" id="IPR036653">
    <property type="entry name" value="CinA-like_C"/>
</dbReference>
<name>A0A932CKV7_UNCTE</name>
<evidence type="ECO:0000313" key="4">
    <source>
        <dbReference type="Proteomes" id="UP000769766"/>
    </source>
</evidence>
<dbReference type="NCBIfam" id="TIGR00200">
    <property type="entry name" value="cinA_nterm"/>
    <property type="match status" value="1"/>
</dbReference>
<dbReference type="Gene3D" id="3.40.980.10">
    <property type="entry name" value="MoaB/Mog-like domain"/>
    <property type="match status" value="1"/>
</dbReference>
<dbReference type="InterPro" id="IPR036425">
    <property type="entry name" value="MoaB/Mog-like_dom_sf"/>
</dbReference>
<dbReference type="EMBL" id="JACPRF010000001">
    <property type="protein sequence ID" value="MBI2875253.1"/>
    <property type="molecule type" value="Genomic_DNA"/>
</dbReference>
<dbReference type="Gene3D" id="3.90.950.20">
    <property type="entry name" value="CinA-like"/>
    <property type="match status" value="1"/>
</dbReference>
<feature type="domain" description="MoaB/Mog" evidence="2">
    <location>
        <begin position="4"/>
        <end position="171"/>
    </location>
</feature>
<accession>A0A932CKV7</accession>
<dbReference type="PIRSF" id="PIRSF006728">
    <property type="entry name" value="CinA"/>
    <property type="match status" value="1"/>
</dbReference>
<dbReference type="InterPro" id="IPR008135">
    <property type="entry name" value="Competence-induced_CinA"/>
</dbReference>
<dbReference type="HAMAP" id="MF_00226_B">
    <property type="entry name" value="CinA_B"/>
    <property type="match status" value="1"/>
</dbReference>
<dbReference type="SMART" id="SM00852">
    <property type="entry name" value="MoCF_biosynth"/>
    <property type="match status" value="1"/>
</dbReference>
<protein>
    <recommendedName>
        <fullName evidence="1">CinA-like protein</fullName>
    </recommendedName>
</protein>
<dbReference type="PANTHER" id="PTHR13939:SF0">
    <property type="entry name" value="NMN AMIDOHYDROLASE-LIKE PROTEIN YFAY"/>
    <property type="match status" value="1"/>
</dbReference>
<evidence type="ECO:0000313" key="3">
    <source>
        <dbReference type="EMBL" id="MBI2875253.1"/>
    </source>
</evidence>
<dbReference type="AlphaFoldDB" id="A0A932CKV7"/>
<dbReference type="Pfam" id="PF18146">
    <property type="entry name" value="CinA_KH"/>
    <property type="match status" value="1"/>
</dbReference>
<evidence type="ECO:0000259" key="2">
    <source>
        <dbReference type="SMART" id="SM00852"/>
    </source>
</evidence>
<dbReference type="InterPro" id="IPR050101">
    <property type="entry name" value="CinA"/>
</dbReference>